<reference evidence="2 3" key="1">
    <citation type="submission" date="2009-01" db="EMBL/GenBank/DDBJ databases">
        <authorList>
            <person name="Qin X."/>
            <person name="Bachman B."/>
            <person name="Battles P."/>
            <person name="Bell A."/>
            <person name="Bess C."/>
            <person name="Bickham C."/>
            <person name="Chaboub L."/>
            <person name="Chen D."/>
            <person name="Coyle M."/>
            <person name="Deiros D.R."/>
            <person name="Dinh H."/>
            <person name="Forbes L."/>
            <person name="Fowler G."/>
            <person name="Francisco L."/>
            <person name="Fu Q."/>
            <person name="Gubbala S."/>
            <person name="Hale W."/>
            <person name="Han Y."/>
            <person name="Hemphill L."/>
            <person name="Highlander S.K."/>
            <person name="Hirani K."/>
            <person name="Hogues M."/>
            <person name="Jackson L."/>
            <person name="Jakkamsetti A."/>
            <person name="Javaid M."/>
            <person name="Jiang H."/>
            <person name="Korchina V."/>
            <person name="Kovar C."/>
            <person name="Lara F."/>
            <person name="Lee S."/>
            <person name="Mata R."/>
            <person name="Mathew T."/>
            <person name="Moen C."/>
            <person name="Morales K."/>
            <person name="Munidasa M."/>
            <person name="Nazareth L."/>
            <person name="Ngo R."/>
            <person name="Nguyen L."/>
            <person name="Okwuonu G."/>
            <person name="Ongeri F."/>
            <person name="Patil S."/>
            <person name="Petrosino J."/>
            <person name="Pham C."/>
            <person name="Pham P."/>
            <person name="Pu L.-L."/>
            <person name="Puazo M."/>
            <person name="Raj R."/>
            <person name="Reid J."/>
            <person name="Rouhana J."/>
            <person name="Saada N."/>
            <person name="Shang Y."/>
            <person name="Simmons D."/>
            <person name="Thornton R."/>
            <person name="Warren J."/>
            <person name="Weissenberger G."/>
            <person name="Zhang J."/>
            <person name="Zhang L."/>
            <person name="Zhou C."/>
            <person name="Zhu D."/>
            <person name="Muzny D."/>
            <person name="Worley K."/>
            <person name="Gibbs R."/>
        </authorList>
    </citation>
    <scope>NUCLEOTIDE SEQUENCE [LARGE SCALE GENOMIC DNA]</scope>
    <source>
        <strain evidence="2 3">DSM 16047</strain>
    </source>
</reference>
<dbReference type="PATRIC" id="fig|525365.8.peg.199"/>
<evidence type="ECO:0000256" key="1">
    <source>
        <dbReference type="SAM" id="SignalP"/>
    </source>
</evidence>
<protein>
    <recommendedName>
        <fullName evidence="4">Surface layer protein A domain-containing protein</fullName>
    </recommendedName>
</protein>
<dbReference type="HOGENOM" id="CLU_1114719_0_0_9"/>
<dbReference type="Proteomes" id="UP000005583">
    <property type="component" value="Unassembled WGS sequence"/>
</dbReference>
<dbReference type="RefSeq" id="WP_007125659.1">
    <property type="nucleotide sequence ID" value="NZ_AZFO01000010.1"/>
</dbReference>
<feature type="signal peptide" evidence="1">
    <location>
        <begin position="1"/>
        <end position="27"/>
    </location>
</feature>
<dbReference type="OrthoDB" id="9806536at2"/>
<evidence type="ECO:0000313" key="2">
    <source>
        <dbReference type="EMBL" id="EEJ71889.1"/>
    </source>
</evidence>
<name>C2EN85_9LACO</name>
<evidence type="ECO:0008006" key="4">
    <source>
        <dbReference type="Google" id="ProtNLM"/>
    </source>
</evidence>
<dbReference type="STRING" id="525365.HMPREF0548_1131"/>
<sequence>MRKHFIVALISSLSLIAFLGIASPVQAAKVTKITVTNSAPMRTITGIRNNLLEQYNFKYNQKVTDLKTNIGRIKSAEITDFFWAPYLDKPIMVTEKDFSPNNVYIGRAYITINHLNKNKWYTFIGPTWNLDDSTLQKITAKPNKKGEIKYLASDYYFNFDSPIKTKKDVWFNQRHPHAPALTRLKKVYRVRAGKRIQTVSDHGQLTDRYLKGNRSYHFVAKMHIKNCGLCYQLRDKTGEQYWISKKYLK</sequence>
<keyword evidence="3" id="KW-1185">Reference proteome</keyword>
<feature type="chain" id="PRO_5009949991" description="Surface layer protein A domain-containing protein" evidence="1">
    <location>
        <begin position="28"/>
        <end position="249"/>
    </location>
</feature>
<evidence type="ECO:0000313" key="3">
    <source>
        <dbReference type="Proteomes" id="UP000005583"/>
    </source>
</evidence>
<keyword evidence="1" id="KW-0732">Signal</keyword>
<dbReference type="EMBL" id="ACGU01000055">
    <property type="protein sequence ID" value="EEJ71889.1"/>
    <property type="molecule type" value="Genomic_DNA"/>
</dbReference>
<dbReference type="AlphaFoldDB" id="C2EN85"/>
<comment type="caution">
    <text evidence="2">The sequence shown here is derived from an EMBL/GenBank/DDBJ whole genome shotgun (WGS) entry which is preliminary data.</text>
</comment>
<organism evidence="2 3">
    <name type="scientific">Lactobacillus ultunensis DSM 16047</name>
    <dbReference type="NCBI Taxonomy" id="525365"/>
    <lineage>
        <taxon>Bacteria</taxon>
        <taxon>Bacillati</taxon>
        <taxon>Bacillota</taxon>
        <taxon>Bacilli</taxon>
        <taxon>Lactobacillales</taxon>
        <taxon>Lactobacillaceae</taxon>
        <taxon>Lactobacillus</taxon>
    </lineage>
</organism>
<accession>C2EN85</accession>
<proteinExistence type="predicted"/>
<gene>
    <name evidence="2" type="ORF">HMPREF0548_1131</name>
</gene>